<evidence type="ECO:0000313" key="4">
    <source>
        <dbReference type="Proteomes" id="UP000529637"/>
    </source>
</evidence>
<feature type="compositionally biased region" description="Low complexity" evidence="1">
    <location>
        <begin position="160"/>
        <end position="172"/>
    </location>
</feature>
<dbReference type="Proteomes" id="UP000529637">
    <property type="component" value="Unassembled WGS sequence"/>
</dbReference>
<reference evidence="3 4" key="1">
    <citation type="submission" date="2020-06" db="EMBL/GenBank/DDBJ databases">
        <title>Schlegella sp. ID0723 isolated from air conditioner.</title>
        <authorList>
            <person name="Kim D.Y."/>
            <person name="Kim D.-U."/>
        </authorList>
    </citation>
    <scope>NUCLEOTIDE SEQUENCE [LARGE SCALE GENOMIC DNA]</scope>
    <source>
        <strain evidence="3 4">ID0723</strain>
    </source>
</reference>
<sequence>MNREFPPDSGPESGFAPTSPPLEPNLEVALLLVRLGIKTLQVSLIDLAARTCDKRWNINELGKSALVADDGSFDPSLPTVMGSIAQLEHTPATGILSRQLGPRLWAFAWRVDAHRVVVTEAYFRLAHAGLPESDARLLRSICNGGLQLPVPTDTAPGDLPAAPANIAGSGAAQRTRPTPLDPLAVAPASAAADTPNRRRTPLRIGMLVLVVLCLAAAAIFGTALRGLHASEREVLRLRGQADAVMSMRLGEVLRGGDYGEVQAELEAFAALKYFERAIVTNAQHRVIAVVGPIEGVRIGNGVPGGVVGGARVLALTGAGQTSGPELMVWDAEAARGNGWVSQRTGLIGGLVLSVVAAAAALWMLLRHRRSDRRAPRGGEAAG</sequence>
<feature type="transmembrane region" description="Helical" evidence="2">
    <location>
        <begin position="345"/>
        <end position="365"/>
    </location>
</feature>
<name>A0A7Y6TVA7_9BURK</name>
<keyword evidence="2" id="KW-1133">Transmembrane helix</keyword>
<gene>
    <name evidence="3" type="ORF">HQN59_03205</name>
</gene>
<feature type="region of interest" description="Disordered" evidence="1">
    <location>
        <begin position="1"/>
        <end position="20"/>
    </location>
</feature>
<keyword evidence="2" id="KW-0812">Transmembrane</keyword>
<dbReference type="RefSeq" id="WP_176065952.1">
    <property type="nucleotide sequence ID" value="NZ_JABWMJ010000001.1"/>
</dbReference>
<organism evidence="3 4">
    <name type="scientific">Piscinibacter koreensis</name>
    <dbReference type="NCBI Taxonomy" id="2742824"/>
    <lineage>
        <taxon>Bacteria</taxon>
        <taxon>Pseudomonadati</taxon>
        <taxon>Pseudomonadota</taxon>
        <taxon>Betaproteobacteria</taxon>
        <taxon>Burkholderiales</taxon>
        <taxon>Sphaerotilaceae</taxon>
        <taxon>Piscinibacter</taxon>
    </lineage>
</organism>
<dbReference type="EMBL" id="JABWMJ010000001">
    <property type="protein sequence ID" value="NUZ04761.1"/>
    <property type="molecule type" value="Genomic_DNA"/>
</dbReference>
<accession>A0A7Y6TVA7</accession>
<protein>
    <submittedName>
        <fullName evidence="3">Uncharacterized protein</fullName>
    </submittedName>
</protein>
<comment type="caution">
    <text evidence="3">The sequence shown here is derived from an EMBL/GenBank/DDBJ whole genome shotgun (WGS) entry which is preliminary data.</text>
</comment>
<keyword evidence="4" id="KW-1185">Reference proteome</keyword>
<feature type="region of interest" description="Disordered" evidence="1">
    <location>
        <begin position="152"/>
        <end position="180"/>
    </location>
</feature>
<feature type="transmembrane region" description="Helical" evidence="2">
    <location>
        <begin position="204"/>
        <end position="224"/>
    </location>
</feature>
<evidence type="ECO:0000256" key="2">
    <source>
        <dbReference type="SAM" id="Phobius"/>
    </source>
</evidence>
<evidence type="ECO:0000256" key="1">
    <source>
        <dbReference type="SAM" id="MobiDB-lite"/>
    </source>
</evidence>
<keyword evidence="2" id="KW-0472">Membrane</keyword>
<evidence type="ECO:0000313" key="3">
    <source>
        <dbReference type="EMBL" id="NUZ04761.1"/>
    </source>
</evidence>
<proteinExistence type="predicted"/>
<dbReference type="AlphaFoldDB" id="A0A7Y6TVA7"/>